<organism evidence="2 3">
    <name type="scientific">Anaerotruncus colihominis</name>
    <dbReference type="NCBI Taxonomy" id="169435"/>
    <lineage>
        <taxon>Bacteria</taxon>
        <taxon>Bacillati</taxon>
        <taxon>Bacillota</taxon>
        <taxon>Clostridia</taxon>
        <taxon>Eubacteriales</taxon>
        <taxon>Oscillospiraceae</taxon>
        <taxon>Anaerotruncus</taxon>
    </lineage>
</organism>
<sequence length="217" mass="24494">MTEKKKFVASFSTGKDSSLALYKAIEADMEPLGLLITYNTNAEKAWFHGVGRDVLDRLSAALEIPIDLILTDGTDYEERFEEKLREWKGRGAEYCVFGDIDLEAHLKWDKDRCEAAGLTGYFPLWQMDRKEAVKELLKAGFTARITTVNTKYMGAEYLGKALSLELLTRLAAEGVDVCGENGEYHTLVTDGPLFKQTFDYEFGKTVFDHGYAKLMVE</sequence>
<dbReference type="Proteomes" id="UP000446866">
    <property type="component" value="Unassembled WGS sequence"/>
</dbReference>
<comment type="caution">
    <text evidence="2">The sequence shown here is derived from an EMBL/GenBank/DDBJ whole genome shotgun (WGS) entry which is preliminary data.</text>
</comment>
<dbReference type="EMBL" id="QXWK01000008">
    <property type="protein sequence ID" value="NBH60883.1"/>
    <property type="molecule type" value="Genomic_DNA"/>
</dbReference>
<feature type="domain" description="Diphthamide synthase" evidence="1">
    <location>
        <begin position="6"/>
        <end position="199"/>
    </location>
</feature>
<accession>A0A845QJE7</accession>
<dbReference type="PANTHER" id="PTHR12196:SF2">
    <property type="entry name" value="DIPHTHINE--AMMONIA LIGASE"/>
    <property type="match status" value="1"/>
</dbReference>
<dbReference type="RefSeq" id="WP_160201179.1">
    <property type="nucleotide sequence ID" value="NZ_QXWK01000008.1"/>
</dbReference>
<evidence type="ECO:0000313" key="2">
    <source>
        <dbReference type="EMBL" id="NBH60883.1"/>
    </source>
</evidence>
<dbReference type="AlphaFoldDB" id="A0A845QJE7"/>
<keyword evidence="3" id="KW-1185">Reference proteome</keyword>
<dbReference type="Gene3D" id="3.40.50.620">
    <property type="entry name" value="HUPs"/>
    <property type="match status" value="1"/>
</dbReference>
<keyword evidence="2" id="KW-0436">Ligase</keyword>
<dbReference type="Gene3D" id="3.90.1490.10">
    <property type="entry name" value="putative n-type atp pyrophosphatase, domain 2"/>
    <property type="match status" value="1"/>
</dbReference>
<evidence type="ECO:0000313" key="3">
    <source>
        <dbReference type="Proteomes" id="UP000446866"/>
    </source>
</evidence>
<dbReference type="PANTHER" id="PTHR12196">
    <property type="entry name" value="DOMAIN OF UNKNOWN FUNCTION 71 DUF71 -CONTAINING PROTEIN"/>
    <property type="match status" value="1"/>
</dbReference>
<dbReference type="SUPFAM" id="SSF52402">
    <property type="entry name" value="Adenine nucleotide alpha hydrolases-like"/>
    <property type="match status" value="1"/>
</dbReference>
<dbReference type="NCBIfam" id="TIGR00290">
    <property type="entry name" value="MJ0570_dom"/>
    <property type="match status" value="1"/>
</dbReference>
<proteinExistence type="predicted"/>
<dbReference type="InterPro" id="IPR030662">
    <property type="entry name" value="DPH6/MJ0570"/>
</dbReference>
<dbReference type="GO" id="GO:0017183">
    <property type="term" value="P:protein histidyl modification to diphthamide"/>
    <property type="evidence" value="ECO:0007669"/>
    <property type="project" value="TreeGrafter"/>
</dbReference>
<gene>
    <name evidence="2" type="ORF">D0435_04345</name>
</gene>
<name>A0A845QJE7_9FIRM</name>
<evidence type="ECO:0000259" key="1">
    <source>
        <dbReference type="Pfam" id="PF01902"/>
    </source>
</evidence>
<dbReference type="GO" id="GO:0017178">
    <property type="term" value="F:diphthine-ammonia ligase activity"/>
    <property type="evidence" value="ECO:0007669"/>
    <property type="project" value="UniProtKB-EC"/>
</dbReference>
<dbReference type="InterPro" id="IPR014729">
    <property type="entry name" value="Rossmann-like_a/b/a_fold"/>
</dbReference>
<dbReference type="Pfam" id="PF01902">
    <property type="entry name" value="Diphthami_syn_2"/>
    <property type="match status" value="1"/>
</dbReference>
<dbReference type="EC" id="6.3.1.14" evidence="2"/>
<dbReference type="CDD" id="cd01994">
    <property type="entry name" value="AANH_PF0828-like"/>
    <property type="match status" value="1"/>
</dbReference>
<dbReference type="InterPro" id="IPR002761">
    <property type="entry name" value="Diphthami_syn_dom"/>
</dbReference>
<protein>
    <submittedName>
        <fullName evidence="2">Diphthine--ammonia ligase</fullName>
        <ecNumber evidence="2">6.3.1.14</ecNumber>
    </submittedName>
</protein>
<reference evidence="2 3" key="1">
    <citation type="submission" date="2018-08" db="EMBL/GenBank/DDBJ databases">
        <title>Murine metabolic-syndrome-specific gut microbial biobank.</title>
        <authorList>
            <person name="Liu C."/>
        </authorList>
    </citation>
    <scope>NUCLEOTIDE SEQUENCE [LARGE SCALE GENOMIC DNA]</scope>
    <source>
        <strain evidence="2 3">28</strain>
    </source>
</reference>